<evidence type="ECO:0000256" key="8">
    <source>
        <dbReference type="ARBA" id="ARBA00047899"/>
    </source>
</evidence>
<keyword evidence="2" id="KW-0723">Serine/threonine-protein kinase</keyword>
<evidence type="ECO:0000256" key="4">
    <source>
        <dbReference type="ARBA" id="ARBA00022737"/>
    </source>
</evidence>
<keyword evidence="12" id="KW-1133">Transmembrane helix</keyword>
<feature type="binding site" evidence="10">
    <location>
        <position position="56"/>
    </location>
    <ligand>
        <name>ATP</name>
        <dbReference type="ChEBI" id="CHEBI:30616"/>
    </ligand>
</feature>
<accession>A0ABW4LAV5</accession>
<dbReference type="NCBIfam" id="NF033483">
    <property type="entry name" value="PknB_PASTA_kin"/>
    <property type="match status" value="1"/>
</dbReference>
<dbReference type="CDD" id="cd14014">
    <property type="entry name" value="STKc_PknB_like"/>
    <property type="match status" value="1"/>
</dbReference>
<keyword evidence="7 10" id="KW-0067">ATP-binding</keyword>
<feature type="domain" description="PASTA" evidence="14">
    <location>
        <begin position="375"/>
        <end position="441"/>
    </location>
</feature>
<evidence type="ECO:0000256" key="9">
    <source>
        <dbReference type="ARBA" id="ARBA00048679"/>
    </source>
</evidence>
<evidence type="ECO:0000256" key="3">
    <source>
        <dbReference type="ARBA" id="ARBA00022679"/>
    </source>
</evidence>
<comment type="caution">
    <text evidence="15">The sequence shown here is derived from an EMBL/GenBank/DDBJ whole genome shotgun (WGS) entry which is preliminary data.</text>
</comment>
<feature type="region of interest" description="Disordered" evidence="11">
    <location>
        <begin position="579"/>
        <end position="601"/>
    </location>
</feature>
<dbReference type="Gene3D" id="3.30.10.20">
    <property type="match status" value="3"/>
</dbReference>
<organism evidence="15 16">
    <name type="scientific">Amnibacterium endophyticum</name>
    <dbReference type="NCBI Taxonomy" id="2109337"/>
    <lineage>
        <taxon>Bacteria</taxon>
        <taxon>Bacillati</taxon>
        <taxon>Actinomycetota</taxon>
        <taxon>Actinomycetes</taxon>
        <taxon>Micrococcales</taxon>
        <taxon>Microbacteriaceae</taxon>
        <taxon>Amnibacterium</taxon>
    </lineage>
</organism>
<evidence type="ECO:0000256" key="1">
    <source>
        <dbReference type="ARBA" id="ARBA00012513"/>
    </source>
</evidence>
<comment type="catalytic activity">
    <reaction evidence="8">
        <text>L-threonyl-[protein] + ATP = O-phospho-L-threonyl-[protein] + ADP + H(+)</text>
        <dbReference type="Rhea" id="RHEA:46608"/>
        <dbReference type="Rhea" id="RHEA-COMP:11060"/>
        <dbReference type="Rhea" id="RHEA-COMP:11605"/>
        <dbReference type="ChEBI" id="CHEBI:15378"/>
        <dbReference type="ChEBI" id="CHEBI:30013"/>
        <dbReference type="ChEBI" id="CHEBI:30616"/>
        <dbReference type="ChEBI" id="CHEBI:61977"/>
        <dbReference type="ChEBI" id="CHEBI:456216"/>
        <dbReference type="EC" id="2.7.11.1"/>
    </reaction>
</comment>
<dbReference type="Gene3D" id="1.10.510.10">
    <property type="entry name" value="Transferase(Phosphotransferase) domain 1"/>
    <property type="match status" value="1"/>
</dbReference>
<proteinExistence type="predicted"/>
<evidence type="ECO:0000256" key="11">
    <source>
        <dbReference type="SAM" id="MobiDB-lite"/>
    </source>
</evidence>
<comment type="catalytic activity">
    <reaction evidence="9">
        <text>L-seryl-[protein] + ATP = O-phospho-L-seryl-[protein] + ADP + H(+)</text>
        <dbReference type="Rhea" id="RHEA:17989"/>
        <dbReference type="Rhea" id="RHEA-COMP:9863"/>
        <dbReference type="Rhea" id="RHEA-COMP:11604"/>
        <dbReference type="ChEBI" id="CHEBI:15378"/>
        <dbReference type="ChEBI" id="CHEBI:29999"/>
        <dbReference type="ChEBI" id="CHEBI:30616"/>
        <dbReference type="ChEBI" id="CHEBI:83421"/>
        <dbReference type="ChEBI" id="CHEBI:456216"/>
        <dbReference type="EC" id="2.7.11.1"/>
    </reaction>
</comment>
<keyword evidence="5 10" id="KW-0547">Nucleotide-binding</keyword>
<dbReference type="Proteomes" id="UP001597347">
    <property type="component" value="Unassembled WGS sequence"/>
</dbReference>
<dbReference type="SUPFAM" id="SSF56112">
    <property type="entry name" value="Protein kinase-like (PK-like)"/>
    <property type="match status" value="1"/>
</dbReference>
<dbReference type="PROSITE" id="PS50011">
    <property type="entry name" value="PROTEIN_KINASE_DOM"/>
    <property type="match status" value="1"/>
</dbReference>
<dbReference type="Pfam" id="PF03793">
    <property type="entry name" value="PASTA"/>
    <property type="match status" value="3"/>
</dbReference>
<dbReference type="PANTHER" id="PTHR43289:SF6">
    <property type="entry name" value="SERINE_THREONINE-PROTEIN KINASE NEKL-3"/>
    <property type="match status" value="1"/>
</dbReference>
<evidence type="ECO:0000256" key="7">
    <source>
        <dbReference type="ARBA" id="ARBA00022840"/>
    </source>
</evidence>
<dbReference type="PANTHER" id="PTHR43289">
    <property type="entry name" value="MITOGEN-ACTIVATED PROTEIN KINASE KINASE KINASE 20-RELATED"/>
    <property type="match status" value="1"/>
</dbReference>
<dbReference type="EC" id="2.7.11.1" evidence="1"/>
<evidence type="ECO:0000259" key="13">
    <source>
        <dbReference type="PROSITE" id="PS50011"/>
    </source>
</evidence>
<dbReference type="CDD" id="cd06577">
    <property type="entry name" value="PASTA_pknB"/>
    <property type="match status" value="3"/>
</dbReference>
<keyword evidence="16" id="KW-1185">Reference proteome</keyword>
<dbReference type="InterPro" id="IPR000719">
    <property type="entry name" value="Prot_kinase_dom"/>
</dbReference>
<dbReference type="Gene3D" id="3.30.200.20">
    <property type="entry name" value="Phosphorylase Kinase, domain 1"/>
    <property type="match status" value="1"/>
</dbReference>
<dbReference type="GO" id="GO:0016301">
    <property type="term" value="F:kinase activity"/>
    <property type="evidence" value="ECO:0007669"/>
    <property type="project" value="UniProtKB-KW"/>
</dbReference>
<evidence type="ECO:0000313" key="16">
    <source>
        <dbReference type="Proteomes" id="UP001597347"/>
    </source>
</evidence>
<dbReference type="InterPro" id="IPR008271">
    <property type="entry name" value="Ser/Thr_kinase_AS"/>
</dbReference>
<dbReference type="InterPro" id="IPR017441">
    <property type="entry name" value="Protein_kinase_ATP_BS"/>
</dbReference>
<feature type="domain" description="PASTA" evidence="14">
    <location>
        <begin position="516"/>
        <end position="579"/>
    </location>
</feature>
<evidence type="ECO:0000256" key="12">
    <source>
        <dbReference type="SAM" id="Phobius"/>
    </source>
</evidence>
<evidence type="ECO:0000313" key="15">
    <source>
        <dbReference type="EMBL" id="MFD1720481.1"/>
    </source>
</evidence>
<dbReference type="PROSITE" id="PS00108">
    <property type="entry name" value="PROTEIN_KINASE_ST"/>
    <property type="match status" value="1"/>
</dbReference>
<evidence type="ECO:0000256" key="10">
    <source>
        <dbReference type="PROSITE-ProRule" id="PRU10141"/>
    </source>
</evidence>
<feature type="domain" description="Protein kinase" evidence="13">
    <location>
        <begin position="27"/>
        <end position="297"/>
    </location>
</feature>
<feature type="domain" description="PASTA" evidence="14">
    <location>
        <begin position="442"/>
        <end position="515"/>
    </location>
</feature>
<keyword evidence="4" id="KW-0677">Repeat</keyword>
<dbReference type="EMBL" id="JBHUEA010000003">
    <property type="protein sequence ID" value="MFD1720481.1"/>
    <property type="molecule type" value="Genomic_DNA"/>
</dbReference>
<evidence type="ECO:0000256" key="6">
    <source>
        <dbReference type="ARBA" id="ARBA00022777"/>
    </source>
</evidence>
<dbReference type="Pfam" id="PF00069">
    <property type="entry name" value="Pkinase"/>
    <property type="match status" value="1"/>
</dbReference>
<dbReference type="SMART" id="SM00220">
    <property type="entry name" value="S_TKc"/>
    <property type="match status" value="1"/>
</dbReference>
<dbReference type="PROSITE" id="PS51178">
    <property type="entry name" value="PASTA"/>
    <property type="match status" value="3"/>
</dbReference>
<reference evidence="16" key="1">
    <citation type="journal article" date="2019" name="Int. J. Syst. Evol. Microbiol.">
        <title>The Global Catalogue of Microorganisms (GCM) 10K type strain sequencing project: providing services to taxonomists for standard genome sequencing and annotation.</title>
        <authorList>
            <consortium name="The Broad Institute Genomics Platform"/>
            <consortium name="The Broad Institute Genome Sequencing Center for Infectious Disease"/>
            <person name="Wu L."/>
            <person name="Ma J."/>
        </authorList>
    </citation>
    <scope>NUCLEOTIDE SEQUENCE [LARGE SCALE GENOMIC DNA]</scope>
    <source>
        <strain evidence="16">CGMCC 1.12471</strain>
    </source>
</reference>
<dbReference type="InterPro" id="IPR011009">
    <property type="entry name" value="Kinase-like_dom_sf"/>
</dbReference>
<evidence type="ECO:0000256" key="2">
    <source>
        <dbReference type="ARBA" id="ARBA00022527"/>
    </source>
</evidence>
<dbReference type="PROSITE" id="PS00107">
    <property type="entry name" value="PROTEIN_KINASE_ATP"/>
    <property type="match status" value="1"/>
</dbReference>
<keyword evidence="12" id="KW-0472">Membrane</keyword>
<dbReference type="SMART" id="SM00740">
    <property type="entry name" value="PASTA"/>
    <property type="match status" value="3"/>
</dbReference>
<dbReference type="RefSeq" id="WP_377931847.1">
    <property type="nucleotide sequence ID" value="NZ_JBHUEA010000003.1"/>
</dbReference>
<keyword evidence="12" id="KW-0812">Transmembrane</keyword>
<dbReference type="InterPro" id="IPR005543">
    <property type="entry name" value="PASTA_dom"/>
</dbReference>
<sequence length="601" mass="62636">MSDDRAAAVTGPMLALTGGERLLAGRYRVEQLIGRGGMAEVHMGTDTRLGRRVAIKLLKSSLANDPTFRMRFRQEAQAASRMTHPTIVRGFDAGEETVLESGGGEAQLPFIVMEYVDGRLLKDLIAEGPMTPAEAGHIVGGILTALEYSHAAGVVHRDIKPGNVMVTRSGQIKVMDFGIARAISDSSATVAQTTVILGTASYFSPEQAKGETVDPRSDLYSTGVVLFEMLTGRVPFKGDSPIAVAYQHVSERPEAPSRLNPALNDQVDAVVLRAMEKDRVRRYQSAQDFRADVDAVVAGRAPIARLPTVELQRDLFGGEASAEQVERRLAFDDPGPATTSSRPPAGLIWAGVLFVVAVVVAVGLWVTSIATGNFGADDRTVPALTGATAATAQSALRGLQLNPVVVRENSSTVQSGNVIRTSPGSGVVLRKGESVRLVVSTGTAQSAVPTLVGRSESDAVAAIRRAGLDYGSSTTQHSQDVAQGVVIAAKSEDGAEVMPGASLDRGSTIDLVVSDGQVQLPDLTGQPVDQATSTVGSLGLRADVVPAEVPCDQPGTVYYQVTKAGPVAQGSTVTLQACPAAPTPTPTAPVPTDAATPPPAG</sequence>
<name>A0ABW4LAV5_9MICO</name>
<keyword evidence="3" id="KW-0808">Transferase</keyword>
<evidence type="ECO:0000256" key="5">
    <source>
        <dbReference type="ARBA" id="ARBA00022741"/>
    </source>
</evidence>
<keyword evidence="6 15" id="KW-0418">Kinase</keyword>
<feature type="transmembrane region" description="Helical" evidence="12">
    <location>
        <begin position="346"/>
        <end position="366"/>
    </location>
</feature>
<protein>
    <recommendedName>
        <fullName evidence="1">non-specific serine/threonine protein kinase</fullName>
        <ecNumber evidence="1">2.7.11.1</ecNumber>
    </recommendedName>
</protein>
<gene>
    <name evidence="15" type="primary">pknB</name>
    <name evidence="15" type="ORF">ACFSBI_02875</name>
</gene>
<evidence type="ECO:0000259" key="14">
    <source>
        <dbReference type="PROSITE" id="PS51178"/>
    </source>
</evidence>